<sequence length="192" mass="22146">MESTISIPQGWQCPWFTFGQRTQQGPIIGLKYYPAGTFLASEYGEGWRYILMPDKRYEDEEHRVEDEVKLLTPEELQTQIQAEIDHHSRQLELLKFELKTIPVTVVTAESEEQEEAPIQQQQKSWDSPPTLQSFIDAAQLILREISKHPDFVTLEYQPDLTITDAQAALSYLQSGLEEKEKFDITANIFPEG</sequence>
<keyword evidence="2" id="KW-1185">Reference proteome</keyword>
<accession>A0ABR6SH73</accession>
<protein>
    <submittedName>
        <fullName evidence="1">Uncharacterized protein</fullName>
    </submittedName>
</protein>
<dbReference type="EMBL" id="JACKZP010000281">
    <property type="protein sequence ID" value="MBC1305744.1"/>
    <property type="molecule type" value="Genomic_DNA"/>
</dbReference>
<organism evidence="1 2">
    <name type="scientific">Trichormus variabilis N2B</name>
    <dbReference type="NCBI Taxonomy" id="2681315"/>
    <lineage>
        <taxon>Bacteria</taxon>
        <taxon>Bacillati</taxon>
        <taxon>Cyanobacteriota</taxon>
        <taxon>Cyanophyceae</taxon>
        <taxon>Nostocales</taxon>
        <taxon>Nostocaceae</taxon>
        <taxon>Trichormus</taxon>
    </lineage>
</organism>
<gene>
    <name evidence="1" type="ORF">GNE12_28065</name>
</gene>
<comment type="caution">
    <text evidence="1">The sequence shown here is derived from an EMBL/GenBank/DDBJ whole genome shotgun (WGS) entry which is preliminary data.</text>
</comment>
<evidence type="ECO:0000313" key="2">
    <source>
        <dbReference type="Proteomes" id="UP000570851"/>
    </source>
</evidence>
<dbReference type="GeneID" id="90530516"/>
<reference evidence="1 2" key="1">
    <citation type="submission" date="2019-11" db="EMBL/GenBank/DDBJ databases">
        <title>Comparison of genomes from free-living endosymbiotic cyanobacteria isolated from Azolla.</title>
        <authorList>
            <person name="Thiel T."/>
            <person name="Pratte B."/>
        </authorList>
    </citation>
    <scope>NUCLEOTIDE SEQUENCE [LARGE SCALE GENOMIC DNA]</scope>
    <source>
        <strain evidence="1 2">N2B</strain>
        <plasmid evidence="1">pN2B-A</plasmid>
    </source>
</reference>
<proteinExistence type="predicted"/>
<dbReference type="Proteomes" id="UP000570851">
    <property type="component" value="Unassembled WGS sequence"/>
</dbReference>
<geneLocation type="plasmid" evidence="1">
    <name>pN2B-A</name>
</geneLocation>
<name>A0ABR6SH73_ANAVA</name>
<keyword evidence="1" id="KW-0614">Plasmid</keyword>
<evidence type="ECO:0000313" key="1">
    <source>
        <dbReference type="EMBL" id="MBC1305744.1"/>
    </source>
</evidence>
<dbReference type="RefSeq" id="WP_011316421.1">
    <property type="nucleotide sequence ID" value="NZ_JACKZP010000281.1"/>
</dbReference>